<evidence type="ECO:0000313" key="2">
    <source>
        <dbReference type="Proteomes" id="UP000601435"/>
    </source>
</evidence>
<accession>A0A812PE15</accession>
<dbReference type="AlphaFoldDB" id="A0A812PE15"/>
<sequence>GNCLHEPEWSQQIAGVPAVLQVLDAVWGQRSAYRCCGGGGECVLPQCWEYQRLHSDLRTLDENPLPRFLSVNFTVCDLTAFNGPTRHVPGTMQKDPKQVPCVGLENPRFLLSTVAPLQ</sequence>
<dbReference type="SUPFAM" id="SSF51197">
    <property type="entry name" value="Clavaminate synthase-like"/>
    <property type="match status" value="1"/>
</dbReference>
<name>A0A812PE15_9DINO</name>
<proteinExistence type="predicted"/>
<gene>
    <name evidence="1" type="ORF">SNEC2469_LOCUS8985</name>
</gene>
<dbReference type="InterPro" id="IPR008775">
    <property type="entry name" value="Phytyl_CoA_dOase-like"/>
</dbReference>
<dbReference type="Pfam" id="PF05721">
    <property type="entry name" value="PhyH"/>
    <property type="match status" value="1"/>
</dbReference>
<evidence type="ECO:0000313" key="1">
    <source>
        <dbReference type="EMBL" id="CAE7346727.1"/>
    </source>
</evidence>
<keyword evidence="2" id="KW-1185">Reference proteome</keyword>
<reference evidence="1" key="1">
    <citation type="submission" date="2021-02" db="EMBL/GenBank/DDBJ databases">
        <authorList>
            <person name="Dougan E. K."/>
            <person name="Rhodes N."/>
            <person name="Thang M."/>
            <person name="Chan C."/>
        </authorList>
    </citation>
    <scope>NUCLEOTIDE SEQUENCE</scope>
</reference>
<feature type="non-terminal residue" evidence="1">
    <location>
        <position position="118"/>
    </location>
</feature>
<dbReference type="Gene3D" id="2.60.120.620">
    <property type="entry name" value="q2cbj1_9rhob like domain"/>
    <property type="match status" value="1"/>
</dbReference>
<comment type="caution">
    <text evidence="1">The sequence shown here is derived from an EMBL/GenBank/DDBJ whole genome shotgun (WGS) entry which is preliminary data.</text>
</comment>
<dbReference type="EMBL" id="CAJNJA010014631">
    <property type="protein sequence ID" value="CAE7346727.1"/>
    <property type="molecule type" value="Genomic_DNA"/>
</dbReference>
<dbReference type="OrthoDB" id="411278at2759"/>
<protein>
    <submittedName>
        <fullName evidence="1">Uncharacterized protein</fullName>
    </submittedName>
</protein>
<feature type="non-terminal residue" evidence="1">
    <location>
        <position position="1"/>
    </location>
</feature>
<organism evidence="1 2">
    <name type="scientific">Symbiodinium necroappetens</name>
    <dbReference type="NCBI Taxonomy" id="1628268"/>
    <lineage>
        <taxon>Eukaryota</taxon>
        <taxon>Sar</taxon>
        <taxon>Alveolata</taxon>
        <taxon>Dinophyceae</taxon>
        <taxon>Suessiales</taxon>
        <taxon>Symbiodiniaceae</taxon>
        <taxon>Symbiodinium</taxon>
    </lineage>
</organism>
<dbReference type="Proteomes" id="UP000601435">
    <property type="component" value="Unassembled WGS sequence"/>
</dbReference>